<accession>A0ABW0QYJ1</accession>
<name>A0ABW0QYJ1_9BACL</name>
<dbReference type="SUPFAM" id="SSF56059">
    <property type="entry name" value="Glutathione synthetase ATP-binding domain-like"/>
    <property type="match status" value="1"/>
</dbReference>
<dbReference type="Proteomes" id="UP001596108">
    <property type="component" value="Unassembled WGS sequence"/>
</dbReference>
<keyword evidence="2" id="KW-1185">Reference proteome</keyword>
<gene>
    <name evidence="1" type="ORF">ACFPQ4_09080</name>
</gene>
<sequence>MSIQRVHSKKAKTDALLADPYLQEFVPDTRSFNEQTVREMLVKYGMIYVKPVKGTYGKGVIRVEYRAGEEEPYFFQSGESKYRFDSFERMYSKLVSVKRDRAYLSQQGIHLLTYKKRRFDLRVMVQKNPANRWETTGMIGRLSHPRKIVTNYHSGGTPLPVESLLSPSLDSEQVQDLMEKLREHGVKVAGALERKFPRIKEIGVDVALDDKFKPWILEVNTLPDVYLFLKLPKRSVFRRMYAYAVAYGRYAARKRKHRA</sequence>
<dbReference type="EMBL" id="JBHSNC010000025">
    <property type="protein sequence ID" value="MFC5529601.1"/>
    <property type="molecule type" value="Genomic_DNA"/>
</dbReference>
<proteinExistence type="predicted"/>
<comment type="caution">
    <text evidence="1">The sequence shown here is derived from an EMBL/GenBank/DDBJ whole genome shotgun (WGS) entry which is preliminary data.</text>
</comment>
<evidence type="ECO:0000313" key="1">
    <source>
        <dbReference type="EMBL" id="MFC5529601.1"/>
    </source>
</evidence>
<protein>
    <submittedName>
        <fullName evidence="1">YheC/YheD family protein</fullName>
    </submittedName>
</protein>
<reference evidence="2" key="1">
    <citation type="journal article" date="2019" name="Int. J. Syst. Evol. Microbiol.">
        <title>The Global Catalogue of Microorganisms (GCM) 10K type strain sequencing project: providing services to taxonomists for standard genome sequencing and annotation.</title>
        <authorList>
            <consortium name="The Broad Institute Genomics Platform"/>
            <consortium name="The Broad Institute Genome Sequencing Center for Infectious Disease"/>
            <person name="Wu L."/>
            <person name="Ma J."/>
        </authorList>
    </citation>
    <scope>NUCLEOTIDE SEQUENCE [LARGE SCALE GENOMIC DNA]</scope>
    <source>
        <strain evidence="2">CGMCC 1.18578</strain>
    </source>
</reference>
<dbReference type="InterPro" id="IPR026838">
    <property type="entry name" value="YheC/D"/>
</dbReference>
<dbReference type="Pfam" id="PF14398">
    <property type="entry name" value="ATPgrasp_YheCD"/>
    <property type="match status" value="1"/>
</dbReference>
<organism evidence="1 2">
    <name type="scientific">Cohnella yongneupensis</name>
    <dbReference type="NCBI Taxonomy" id="425006"/>
    <lineage>
        <taxon>Bacteria</taxon>
        <taxon>Bacillati</taxon>
        <taxon>Bacillota</taxon>
        <taxon>Bacilli</taxon>
        <taxon>Bacillales</taxon>
        <taxon>Paenibacillaceae</taxon>
        <taxon>Cohnella</taxon>
    </lineage>
</organism>
<dbReference type="RefSeq" id="WP_378111486.1">
    <property type="nucleotide sequence ID" value="NZ_JBHSNC010000025.1"/>
</dbReference>
<evidence type="ECO:0000313" key="2">
    <source>
        <dbReference type="Proteomes" id="UP001596108"/>
    </source>
</evidence>
<dbReference type="Gene3D" id="3.30.470.20">
    <property type="entry name" value="ATP-grasp fold, B domain"/>
    <property type="match status" value="1"/>
</dbReference>